<dbReference type="InterPro" id="IPR038418">
    <property type="entry name" value="6-PTP_synth/QueD_sf"/>
</dbReference>
<evidence type="ECO:0000256" key="2">
    <source>
        <dbReference type="ARBA" id="ARBA00005061"/>
    </source>
</evidence>
<keyword evidence="6" id="KW-0479">Metal-binding</keyword>
<keyword evidence="12" id="KW-1185">Reference proteome</keyword>
<keyword evidence="7" id="KW-0862">Zinc</keyword>
<name>A0A847RHH1_9BACT</name>
<evidence type="ECO:0000313" key="12">
    <source>
        <dbReference type="Proteomes" id="UP000570474"/>
    </source>
</evidence>
<dbReference type="EMBL" id="JABAIA010000002">
    <property type="protein sequence ID" value="NLR66499.1"/>
    <property type="molecule type" value="Genomic_DNA"/>
</dbReference>
<sequence>MHNSYQQQTGDMLQLTKIFSFETAHALHEYNGKCKNIHGHSYKLHVTVRGQNHSEDYLPAPGILVDFKVIKELVQQTIVQHFDHRLVLSAAYMQAHPGCSTQENLWVWDMEPSAENMVLYMQRALRAVLPGEVVLAGLRLYETSDSYAEWVPAV</sequence>
<evidence type="ECO:0000256" key="9">
    <source>
        <dbReference type="ARBA" id="ARBA00031449"/>
    </source>
</evidence>
<evidence type="ECO:0000256" key="7">
    <source>
        <dbReference type="ARBA" id="ARBA00022833"/>
    </source>
</evidence>
<evidence type="ECO:0000256" key="1">
    <source>
        <dbReference type="ARBA" id="ARBA00001947"/>
    </source>
</evidence>
<evidence type="ECO:0000256" key="3">
    <source>
        <dbReference type="ARBA" id="ARBA00008900"/>
    </source>
</evidence>
<accession>A0A847RHH1</accession>
<evidence type="ECO:0000256" key="5">
    <source>
        <dbReference type="ARBA" id="ARBA00018141"/>
    </source>
</evidence>
<dbReference type="GO" id="GO:0046872">
    <property type="term" value="F:metal ion binding"/>
    <property type="evidence" value="ECO:0007669"/>
    <property type="project" value="UniProtKB-KW"/>
</dbReference>
<dbReference type="GO" id="GO:0070497">
    <property type="term" value="F:6-carboxytetrahydropterin synthase activity"/>
    <property type="evidence" value="ECO:0007669"/>
    <property type="project" value="UniProtKB-EC"/>
</dbReference>
<dbReference type="Proteomes" id="UP000570474">
    <property type="component" value="Unassembled WGS sequence"/>
</dbReference>
<evidence type="ECO:0000256" key="8">
    <source>
        <dbReference type="ARBA" id="ARBA00023239"/>
    </source>
</evidence>
<dbReference type="PANTHER" id="PTHR12589">
    <property type="entry name" value="PYRUVOYL TETRAHYDROBIOPTERIN SYNTHASE"/>
    <property type="match status" value="1"/>
</dbReference>
<dbReference type="RefSeq" id="WP_168872421.1">
    <property type="nucleotide sequence ID" value="NZ_JABAIA010000002.1"/>
</dbReference>
<comment type="catalytic activity">
    <reaction evidence="10">
        <text>7,8-dihydroneopterin 3'-triphosphate + H2O = 6-carboxy-5,6,7,8-tetrahydropterin + triphosphate + acetaldehyde + 2 H(+)</text>
        <dbReference type="Rhea" id="RHEA:27966"/>
        <dbReference type="ChEBI" id="CHEBI:15343"/>
        <dbReference type="ChEBI" id="CHEBI:15377"/>
        <dbReference type="ChEBI" id="CHEBI:15378"/>
        <dbReference type="ChEBI" id="CHEBI:18036"/>
        <dbReference type="ChEBI" id="CHEBI:58462"/>
        <dbReference type="ChEBI" id="CHEBI:61032"/>
        <dbReference type="EC" id="4.1.2.50"/>
    </reaction>
</comment>
<comment type="similarity">
    <text evidence="3">Belongs to the PTPS family. QueD subfamily.</text>
</comment>
<organism evidence="11 12">
    <name type="scientific">Chitinophaga varians</name>
    <dbReference type="NCBI Taxonomy" id="2202339"/>
    <lineage>
        <taxon>Bacteria</taxon>
        <taxon>Pseudomonadati</taxon>
        <taxon>Bacteroidota</taxon>
        <taxon>Chitinophagia</taxon>
        <taxon>Chitinophagales</taxon>
        <taxon>Chitinophagaceae</taxon>
        <taxon>Chitinophaga</taxon>
    </lineage>
</organism>
<dbReference type="InterPro" id="IPR007115">
    <property type="entry name" value="6-PTP_synth/QueD"/>
</dbReference>
<evidence type="ECO:0000256" key="6">
    <source>
        <dbReference type="ARBA" id="ARBA00022723"/>
    </source>
</evidence>
<comment type="caution">
    <text evidence="11">The sequence shown here is derived from an EMBL/GenBank/DDBJ whole genome shotgun (WGS) entry which is preliminary data.</text>
</comment>
<comment type="pathway">
    <text evidence="2">Purine metabolism; 7-cyano-7-deazaguanine biosynthesis.</text>
</comment>
<keyword evidence="8" id="KW-0456">Lyase</keyword>
<gene>
    <name evidence="11" type="ORF">HGH92_19475</name>
</gene>
<evidence type="ECO:0000313" key="11">
    <source>
        <dbReference type="EMBL" id="NLR66499.1"/>
    </source>
</evidence>
<proteinExistence type="inferred from homology"/>
<comment type="cofactor">
    <cofactor evidence="1">
        <name>Zn(2+)</name>
        <dbReference type="ChEBI" id="CHEBI:29105"/>
    </cofactor>
</comment>
<dbReference type="Pfam" id="PF01242">
    <property type="entry name" value="PTPS"/>
    <property type="match status" value="1"/>
</dbReference>
<evidence type="ECO:0000256" key="4">
    <source>
        <dbReference type="ARBA" id="ARBA00012982"/>
    </source>
</evidence>
<dbReference type="AlphaFoldDB" id="A0A847RHH1"/>
<dbReference type="PANTHER" id="PTHR12589:SF7">
    <property type="entry name" value="6-PYRUVOYL TETRAHYDROBIOPTERIN SYNTHASE"/>
    <property type="match status" value="1"/>
</dbReference>
<dbReference type="Gene3D" id="3.30.479.10">
    <property type="entry name" value="6-pyruvoyl tetrahydropterin synthase/QueD"/>
    <property type="match status" value="1"/>
</dbReference>
<dbReference type="UniPathway" id="UPA00391"/>
<reference evidence="11 12" key="1">
    <citation type="submission" date="2020-04" db="EMBL/GenBank/DDBJ databases">
        <authorList>
            <person name="Yin C."/>
        </authorList>
    </citation>
    <scope>NUCLEOTIDE SEQUENCE [LARGE SCALE GENOMIC DNA]</scope>
    <source>
        <strain evidence="11 12">Ae27</strain>
    </source>
</reference>
<dbReference type="EC" id="4.1.2.50" evidence="4"/>
<protein>
    <recommendedName>
        <fullName evidence="5">6-carboxy-5,6,7,8-tetrahydropterin synthase</fullName>
        <ecNumber evidence="4">4.1.2.50</ecNumber>
    </recommendedName>
    <alternativeName>
        <fullName evidence="9">Queuosine biosynthesis protein QueD</fullName>
    </alternativeName>
</protein>
<dbReference type="SUPFAM" id="SSF55620">
    <property type="entry name" value="Tetrahydrobiopterin biosynthesis enzymes-like"/>
    <property type="match status" value="1"/>
</dbReference>
<evidence type="ECO:0000256" key="10">
    <source>
        <dbReference type="ARBA" id="ARBA00048807"/>
    </source>
</evidence>